<dbReference type="PANTHER" id="PTHR14119:SF3">
    <property type="entry name" value="ISOCHORISMATASE DOMAIN-CONTAINING PROTEIN 2"/>
    <property type="match status" value="1"/>
</dbReference>
<dbReference type="InterPro" id="IPR000868">
    <property type="entry name" value="Isochorismatase-like_dom"/>
</dbReference>
<accession>A0AAD9UKD5</accession>
<feature type="domain" description="Isochorismatase-like" evidence="2">
    <location>
        <begin position="16"/>
        <end position="166"/>
    </location>
</feature>
<dbReference type="Pfam" id="PF00857">
    <property type="entry name" value="Isochorismatase"/>
    <property type="match status" value="1"/>
</dbReference>
<dbReference type="SUPFAM" id="SSF52499">
    <property type="entry name" value="Isochorismatase-like hydrolases"/>
    <property type="match status" value="1"/>
</dbReference>
<keyword evidence="4" id="KW-1185">Reference proteome</keyword>
<evidence type="ECO:0000256" key="1">
    <source>
        <dbReference type="ARBA" id="ARBA00006336"/>
    </source>
</evidence>
<dbReference type="AlphaFoldDB" id="A0AAD9UKD5"/>
<dbReference type="InterPro" id="IPR036380">
    <property type="entry name" value="Isochorismatase-like_sf"/>
</dbReference>
<sequence>MDSRKRCLGNIKVEQTVFFLCDMQEKFKPVIAYFKEILEVAKRLVTASKYLEIPLVVTEQYPKGLGRTVTDLQVGHAAGLIHKTKFSMVVPEVEELMARLCSGNVRHVVLFGIETHVCVQQTVIDLLERGYEVHVVADATSSRNHTDRMFAFERFRHAGAIVTTAEALLMQLVGDKQHPQFKPIQSLIMANSPDSGLVPTLEDTSV</sequence>
<dbReference type="InterPro" id="IPR050993">
    <property type="entry name" value="Isochorismatase_domain"/>
</dbReference>
<protein>
    <recommendedName>
        <fullName evidence="2">Isochorismatase-like domain-containing protein</fullName>
    </recommendedName>
</protein>
<dbReference type="Proteomes" id="UP001209878">
    <property type="component" value="Unassembled WGS sequence"/>
</dbReference>
<dbReference type="CDD" id="cd01012">
    <property type="entry name" value="YcaC_related"/>
    <property type="match status" value="1"/>
</dbReference>
<evidence type="ECO:0000313" key="4">
    <source>
        <dbReference type="Proteomes" id="UP001209878"/>
    </source>
</evidence>
<dbReference type="Gene3D" id="3.40.50.850">
    <property type="entry name" value="Isochorismatase-like"/>
    <property type="match status" value="1"/>
</dbReference>
<dbReference type="FunFam" id="3.40.50.850:FF:000001">
    <property type="entry name" value="Isochorismatase domain-containing protein 1"/>
    <property type="match status" value="1"/>
</dbReference>
<organism evidence="3 4">
    <name type="scientific">Ridgeia piscesae</name>
    <name type="common">Tubeworm</name>
    <dbReference type="NCBI Taxonomy" id="27915"/>
    <lineage>
        <taxon>Eukaryota</taxon>
        <taxon>Metazoa</taxon>
        <taxon>Spiralia</taxon>
        <taxon>Lophotrochozoa</taxon>
        <taxon>Annelida</taxon>
        <taxon>Polychaeta</taxon>
        <taxon>Sedentaria</taxon>
        <taxon>Canalipalpata</taxon>
        <taxon>Sabellida</taxon>
        <taxon>Siboglinidae</taxon>
        <taxon>Ridgeia</taxon>
    </lineage>
</organism>
<dbReference type="EMBL" id="JAODUO010000023">
    <property type="protein sequence ID" value="KAK2192758.1"/>
    <property type="molecule type" value="Genomic_DNA"/>
</dbReference>
<gene>
    <name evidence="3" type="ORF">NP493_23g03000</name>
</gene>
<comment type="similarity">
    <text evidence="1">Belongs to the isochorismatase family.</text>
</comment>
<name>A0AAD9UKD5_RIDPI</name>
<proteinExistence type="inferred from homology"/>
<dbReference type="PANTHER" id="PTHR14119">
    <property type="entry name" value="HYDROLASE"/>
    <property type="match status" value="1"/>
</dbReference>
<reference evidence="3" key="1">
    <citation type="journal article" date="2023" name="Mol. Biol. Evol.">
        <title>Third-Generation Sequencing Reveals the Adaptive Role of the Epigenome in Three Deep-Sea Polychaetes.</title>
        <authorList>
            <person name="Perez M."/>
            <person name="Aroh O."/>
            <person name="Sun Y."/>
            <person name="Lan Y."/>
            <person name="Juniper S.K."/>
            <person name="Young C.R."/>
            <person name="Angers B."/>
            <person name="Qian P.Y."/>
        </authorList>
    </citation>
    <scope>NUCLEOTIDE SEQUENCE</scope>
    <source>
        <strain evidence="3">R07B-5</strain>
    </source>
</reference>
<evidence type="ECO:0000313" key="3">
    <source>
        <dbReference type="EMBL" id="KAK2192758.1"/>
    </source>
</evidence>
<comment type="caution">
    <text evidence="3">The sequence shown here is derived from an EMBL/GenBank/DDBJ whole genome shotgun (WGS) entry which is preliminary data.</text>
</comment>
<evidence type="ECO:0000259" key="2">
    <source>
        <dbReference type="Pfam" id="PF00857"/>
    </source>
</evidence>